<evidence type="ECO:0000256" key="19">
    <source>
        <dbReference type="PROSITE-ProRule" id="PRU00117"/>
    </source>
</evidence>
<evidence type="ECO:0000256" key="7">
    <source>
        <dbReference type="ARBA" id="ARBA00022737"/>
    </source>
</evidence>
<feature type="coiled-coil region" evidence="20">
    <location>
        <begin position="774"/>
        <end position="801"/>
    </location>
</feature>
<keyword evidence="14" id="KW-0753">Steroid metabolism</keyword>
<dbReference type="Pfam" id="PF24668">
    <property type="entry name" value="KH_Vigilin"/>
    <property type="match status" value="1"/>
</dbReference>
<evidence type="ECO:0000313" key="24">
    <source>
        <dbReference type="Proteomes" id="UP000424527"/>
    </source>
</evidence>
<evidence type="ECO:0000256" key="2">
    <source>
        <dbReference type="ARBA" id="ARBA00004496"/>
    </source>
</evidence>
<dbReference type="InterPro" id="IPR057778">
    <property type="entry name" value="KH_Vigilin_N"/>
</dbReference>
<dbReference type="CDD" id="cd22412">
    <property type="entry name" value="KH-I_Vigilin_rpt9"/>
    <property type="match status" value="1"/>
</dbReference>
<dbReference type="SMART" id="SM00322">
    <property type="entry name" value="KH"/>
    <property type="match status" value="14"/>
</dbReference>
<comment type="subcellular location">
    <subcellularLocation>
        <location evidence="2">Cytoplasm</location>
    </subcellularLocation>
    <subcellularLocation>
        <location evidence="1">Nucleus</location>
    </subcellularLocation>
</comment>
<dbReference type="CDD" id="cd22414">
    <property type="entry name" value="KH-I_Vigilin_rpt11"/>
    <property type="match status" value="1"/>
</dbReference>
<feature type="domain" description="K Homology" evidence="22">
    <location>
        <begin position="292"/>
        <end position="360"/>
    </location>
</feature>
<keyword evidence="9 19" id="KW-0694">RNA-binding</keyword>
<dbReference type="GO" id="GO:0006869">
    <property type="term" value="P:lipid transport"/>
    <property type="evidence" value="ECO:0007669"/>
    <property type="project" value="UniProtKB-KW"/>
</dbReference>
<evidence type="ECO:0000256" key="3">
    <source>
        <dbReference type="ARBA" id="ARBA00022448"/>
    </source>
</evidence>
<dbReference type="InterPro" id="IPR004087">
    <property type="entry name" value="KH_dom"/>
</dbReference>
<evidence type="ECO:0000259" key="22">
    <source>
        <dbReference type="SMART" id="SM00322"/>
    </source>
</evidence>
<evidence type="ECO:0000256" key="14">
    <source>
        <dbReference type="ARBA" id="ARBA00023221"/>
    </source>
</evidence>
<dbReference type="InterPro" id="IPR004088">
    <property type="entry name" value="KH_dom_type_1"/>
</dbReference>
<dbReference type="CDD" id="cd02394">
    <property type="entry name" value="KH-I_Vigilin_rpt6"/>
    <property type="match status" value="1"/>
</dbReference>
<feature type="domain" description="K Homology" evidence="22">
    <location>
        <begin position="432"/>
        <end position="500"/>
    </location>
</feature>
<keyword evidence="5" id="KW-0153">Cholesterol metabolism</keyword>
<feature type="region of interest" description="Disordered" evidence="21">
    <location>
        <begin position="910"/>
        <end position="930"/>
    </location>
</feature>
<feature type="domain" description="K Homology" evidence="22">
    <location>
        <begin position="870"/>
        <end position="962"/>
    </location>
</feature>
<dbReference type="CDD" id="cd22408">
    <property type="entry name" value="KH-I_Vigilin_rpt4"/>
    <property type="match status" value="1"/>
</dbReference>
<comment type="function">
    <text evidence="17">Appears to play a role in cell sterol metabolism. It may function to protect cells from over-accumulation of cholesterol.</text>
</comment>
<dbReference type="GO" id="GO:0005634">
    <property type="term" value="C:nucleus"/>
    <property type="evidence" value="ECO:0007669"/>
    <property type="project" value="UniProtKB-SubCell"/>
</dbReference>
<dbReference type="FunFam" id="3.30.1370.10:FF:000039">
    <property type="entry name" value="vigilin isoform X1"/>
    <property type="match status" value="1"/>
</dbReference>
<dbReference type="CDD" id="cd22417">
    <property type="entry name" value="KH-I_Vigilin_rpt14"/>
    <property type="match status" value="1"/>
</dbReference>
<reference evidence="23 24" key="1">
    <citation type="submission" date="2019-07" db="EMBL/GenBank/DDBJ databases">
        <title>Chromosome genome assembly for large yellow croaker.</title>
        <authorList>
            <person name="Xiao S."/>
        </authorList>
    </citation>
    <scope>NUCLEOTIDE SEQUENCE [LARGE SCALE GENOMIC DNA]</scope>
    <source>
        <strain evidence="23">JMULYC20181020</strain>
        <tissue evidence="23">Muscle</tissue>
    </source>
</reference>
<keyword evidence="23" id="KW-0449">Lipoprotein</keyword>
<feature type="domain" description="K Homology" evidence="22">
    <location>
        <begin position="650"/>
        <end position="719"/>
    </location>
</feature>
<dbReference type="CDD" id="cd22416">
    <property type="entry name" value="KH-I_Vigilin_rpt13"/>
    <property type="match status" value="1"/>
</dbReference>
<evidence type="ECO:0000256" key="12">
    <source>
        <dbReference type="ARBA" id="ARBA00023098"/>
    </source>
</evidence>
<feature type="domain" description="K Homology" evidence="22">
    <location>
        <begin position="1041"/>
        <end position="1110"/>
    </location>
</feature>
<name>A0A6G0HIS7_LARCR</name>
<evidence type="ECO:0000256" key="16">
    <source>
        <dbReference type="ARBA" id="ARBA00039270"/>
    </source>
</evidence>
<evidence type="ECO:0000256" key="1">
    <source>
        <dbReference type="ARBA" id="ARBA00004123"/>
    </source>
</evidence>
<dbReference type="CDD" id="cd22410">
    <property type="entry name" value="KH-I_Vigilin_rpt7"/>
    <property type="match status" value="1"/>
</dbReference>
<dbReference type="CDD" id="cd22418">
    <property type="entry name" value="KH-I_Vigilin_rpt15"/>
    <property type="match status" value="1"/>
</dbReference>
<dbReference type="CDD" id="cd22405">
    <property type="entry name" value="KH-I_Vigilin_rpt1"/>
    <property type="match status" value="1"/>
</dbReference>
<evidence type="ECO:0000256" key="8">
    <source>
        <dbReference type="ARBA" id="ARBA00022850"/>
    </source>
</evidence>
<dbReference type="PANTHER" id="PTHR10627">
    <property type="entry name" value="SCP160"/>
    <property type="match status" value="1"/>
</dbReference>
<dbReference type="FunFam" id="3.30.1370.10:FF:000061">
    <property type="entry name" value="High density lipoprotein binding protein"/>
    <property type="match status" value="1"/>
</dbReference>
<dbReference type="Pfam" id="PF00013">
    <property type="entry name" value="KH_1"/>
    <property type="match status" value="14"/>
</dbReference>
<dbReference type="AlphaFoldDB" id="A0A6G0HIS7"/>
<dbReference type="FunFam" id="3.30.1370.10:FF:000018">
    <property type="entry name" value="vigilin isoform X1"/>
    <property type="match status" value="2"/>
</dbReference>
<evidence type="ECO:0000256" key="15">
    <source>
        <dbReference type="ARBA" id="ARBA00023242"/>
    </source>
</evidence>
<dbReference type="CDD" id="cd22409">
    <property type="entry name" value="KH-I_Vigilin_rpt5"/>
    <property type="match status" value="1"/>
</dbReference>
<evidence type="ECO:0000256" key="5">
    <source>
        <dbReference type="ARBA" id="ARBA00022548"/>
    </source>
</evidence>
<evidence type="ECO:0000256" key="11">
    <source>
        <dbReference type="ARBA" id="ARBA00023055"/>
    </source>
</evidence>
<dbReference type="GO" id="GO:0005737">
    <property type="term" value="C:cytoplasm"/>
    <property type="evidence" value="ECO:0007669"/>
    <property type="project" value="UniProtKB-SubCell"/>
</dbReference>
<feature type="domain" description="K Homology" evidence="22">
    <location>
        <begin position="1114"/>
        <end position="1183"/>
    </location>
</feature>
<feature type="domain" description="K Homology" evidence="22">
    <location>
        <begin position="578"/>
        <end position="646"/>
    </location>
</feature>
<comment type="caution">
    <text evidence="23">The sequence shown here is derived from an EMBL/GenBank/DDBJ whole genome shotgun (WGS) entry which is preliminary data.</text>
</comment>
<keyword evidence="7" id="KW-0677">Repeat</keyword>
<evidence type="ECO:0000256" key="4">
    <source>
        <dbReference type="ARBA" id="ARBA00022490"/>
    </source>
</evidence>
<gene>
    <name evidence="23" type="ORF">D5F01_LYC22690</name>
</gene>
<feature type="coiled-coil region" evidence="20">
    <location>
        <begin position="1091"/>
        <end position="1118"/>
    </location>
</feature>
<dbReference type="PROSITE" id="PS50084">
    <property type="entry name" value="KH_TYPE_1"/>
    <property type="match status" value="14"/>
</dbReference>
<keyword evidence="6" id="KW-0597">Phosphoprotein</keyword>
<evidence type="ECO:0000256" key="9">
    <source>
        <dbReference type="ARBA" id="ARBA00022884"/>
    </source>
</evidence>
<feature type="domain" description="K Homology" evidence="22">
    <location>
        <begin position="724"/>
        <end position="793"/>
    </location>
</feature>
<keyword evidence="3" id="KW-0813">Transport</keyword>
<organism evidence="23 24">
    <name type="scientific">Larimichthys crocea</name>
    <name type="common">Large yellow croaker</name>
    <name type="synonym">Pseudosciaena crocea</name>
    <dbReference type="NCBI Taxonomy" id="215358"/>
    <lineage>
        <taxon>Eukaryota</taxon>
        <taxon>Metazoa</taxon>
        <taxon>Chordata</taxon>
        <taxon>Craniata</taxon>
        <taxon>Vertebrata</taxon>
        <taxon>Euteleostomi</taxon>
        <taxon>Actinopterygii</taxon>
        <taxon>Neopterygii</taxon>
        <taxon>Teleostei</taxon>
        <taxon>Neoteleostei</taxon>
        <taxon>Acanthomorphata</taxon>
        <taxon>Eupercaria</taxon>
        <taxon>Sciaenidae</taxon>
        <taxon>Larimichthys</taxon>
    </lineage>
</organism>
<feature type="domain" description="K Homology" evidence="22">
    <location>
        <begin position="504"/>
        <end position="573"/>
    </location>
</feature>
<dbReference type="EMBL" id="REGW02000023">
    <property type="protein sequence ID" value="KAE8279104.1"/>
    <property type="molecule type" value="Genomic_DNA"/>
</dbReference>
<keyword evidence="20" id="KW-0175">Coiled coil</keyword>
<dbReference type="CDD" id="cd22406">
    <property type="entry name" value="KH-I_Vigilin_rpt2"/>
    <property type="match status" value="1"/>
</dbReference>
<proteinExistence type="predicted"/>
<feature type="domain" description="K Homology" evidence="22">
    <location>
        <begin position="797"/>
        <end position="866"/>
    </location>
</feature>
<keyword evidence="11" id="KW-0445">Lipid transport</keyword>
<keyword evidence="4" id="KW-0963">Cytoplasm</keyword>
<evidence type="ECO:0000256" key="18">
    <source>
        <dbReference type="ARBA" id="ARBA00077940"/>
    </source>
</evidence>
<evidence type="ECO:0000256" key="20">
    <source>
        <dbReference type="SAM" id="Coils"/>
    </source>
</evidence>
<dbReference type="InterPro" id="IPR036612">
    <property type="entry name" value="KH_dom_type_1_sf"/>
</dbReference>
<dbReference type="GO" id="GO:0034364">
    <property type="term" value="C:high-density lipoprotein particle"/>
    <property type="evidence" value="ECO:0007669"/>
    <property type="project" value="UniProtKB-KW"/>
</dbReference>
<evidence type="ECO:0000256" key="13">
    <source>
        <dbReference type="ARBA" id="ARBA00023166"/>
    </source>
</evidence>
<keyword evidence="24" id="KW-1185">Reference proteome</keyword>
<dbReference type="Proteomes" id="UP000424527">
    <property type="component" value="Unassembled WGS sequence"/>
</dbReference>
<feature type="domain" description="K Homology" evidence="22">
    <location>
        <begin position="361"/>
        <end position="427"/>
    </location>
</feature>
<evidence type="ECO:0000256" key="10">
    <source>
        <dbReference type="ARBA" id="ARBA00022990"/>
    </source>
</evidence>
<keyword evidence="15" id="KW-0539">Nucleus</keyword>
<keyword evidence="13" id="KW-1207">Sterol metabolism</keyword>
<dbReference type="GO" id="GO:0003729">
    <property type="term" value="F:mRNA binding"/>
    <property type="evidence" value="ECO:0007669"/>
    <property type="project" value="TreeGrafter"/>
</dbReference>
<evidence type="ECO:0000256" key="17">
    <source>
        <dbReference type="ARBA" id="ARBA00055815"/>
    </source>
</evidence>
<dbReference type="SUPFAM" id="SSF54791">
    <property type="entry name" value="Eukaryotic type KH-domain (KH-domain type I)"/>
    <property type="match status" value="13"/>
</dbReference>
<dbReference type="PANTHER" id="PTHR10627:SF67">
    <property type="entry name" value="HIGH DENSITY LIPOPROTEIN-BINDING PROTEIN B"/>
    <property type="match status" value="1"/>
</dbReference>
<feature type="domain" description="K Homology" evidence="22">
    <location>
        <begin position="219"/>
        <end position="287"/>
    </location>
</feature>
<feature type="domain" description="K Homology" evidence="22">
    <location>
        <begin position="147"/>
        <end position="215"/>
    </location>
</feature>
<dbReference type="CDD" id="cd22407">
    <property type="entry name" value="KH-I_Vigilin_rpt3"/>
    <property type="match status" value="1"/>
</dbReference>
<evidence type="ECO:0000313" key="23">
    <source>
        <dbReference type="EMBL" id="KAE8279104.1"/>
    </source>
</evidence>
<dbReference type="GO" id="GO:0008203">
    <property type="term" value="P:cholesterol metabolic process"/>
    <property type="evidence" value="ECO:0007669"/>
    <property type="project" value="UniProtKB-KW"/>
</dbReference>
<sequence>MSSVAVLTPESFAEHRSGLKDQEITGCVPEDEAYIPTYLEAFPPLPEKGTPGEKAGEPASAWGSKIRPIKASVITQVFHVPLEERRYKDNSQFGEGEEAKVCLDIMQRTGAHIELSLAKDQGLSIMVTGKLDSVMKARKEIVARLQTQASATVAIPKEHHRFVIGKNGEKLQELELKTATKIAIPRPDDPSANIRITGTKEGIEKARHEILLISAEQDKRAVERLSLEKAFHPFIAGAHNRLVQELSQETGARISIPPPSLPKDEIVITGEKEAVALALSRIRSIYDDKKRKTTTISVEVKKSQHKYIIGPKGNTLQEILEATGVSVEMPPLDSGSETIILRGEPDKLGPALTQVYAKAKSVMVVEVTAPAWLHRFIIGKKGQNIGRITQQLPRVHIEFTDGEERISLEGPTEEVEQAQAQIQEIIKDLLVRMDYTEVIIDQRFHRHLIGKNGANINRIKEQYKVSVRIPQDSERSGLVRIEGDPKGVQLARRELIEMVQRMENERTKDLIVEQKFHRTIIGQKGEKIKEVRDKFPEVIINFPDPAQKSDIVQLRGPKNEVEKCAKFLQKIIADLIENSFSLSVPIFKQFHKNIIGKGGANIKKIREETNTKIDLPTENSNSEMIVITGKKSNCEAARDRILAIQRELANIKETEVTIPAKLHNSLIGSKGCLVRSIMEDCGGVHIHFPSEGSGSDKVIIRGPAGEVEKAKKQLLQLAEEKQVNNFTAELQAKPEYHKFLIGRGGANIRRVRDRTGARIIFPSPDDTEQELITIVGKEEAVRQAQKELESLVKNLDDVVEDSMVVDVRHHRHFVCRRGQVLRELAEEYGSVAVSFPRTGANSQRVTLKGAKDCVEAAKKRIQEIIEDLESQVSVEVAIPQRYHRAIMGPKGCRIQHITREHEVQIKFPERDDSAAGQEPPPQENGEVSPEAEFVPRKCDLITIGGRAEKCELAKAALLALVPITEDVEVSYELHRYIIGQKGSGIRKMMEEYEVNIWVPQPEKQLDVIKVTGLEANVERAKLGLLERVKELQAEQEDRALRSFKVTMSVDPKFHPKIIGRKGAVISQIRKDHDVSIQFPDKGDEQQDLIVISGYERNVEEARQAIQQLVAELQEMVSQDVHLDPRTHARIIGARGKAIRKLMEEFKVDIRFPQPGSDEPDKVTVTGLPETVDNAIDHLLNLEEEYMLSVTETETLAAYMKPPSRYGGGGGAGGMDDSSGALAKGFVVRDAPWNAAGNKAPDMSSAEDFPTFGTGVAPKQASAWGPKKF</sequence>
<feature type="domain" description="K Homology" evidence="22">
    <location>
        <begin position="963"/>
        <end position="1029"/>
    </location>
</feature>
<dbReference type="CDD" id="cd22411">
    <property type="entry name" value="KH-I_Vigilin_rpt8"/>
    <property type="match status" value="1"/>
</dbReference>
<keyword evidence="8" id="KW-0345">HDL</keyword>
<keyword evidence="12" id="KW-0443">Lipid metabolism</keyword>
<evidence type="ECO:0000256" key="21">
    <source>
        <dbReference type="SAM" id="MobiDB-lite"/>
    </source>
</evidence>
<keyword evidence="10" id="KW-0007">Acetylation</keyword>
<dbReference type="FunFam" id="3.30.1370.10:FF:000046">
    <property type="entry name" value="High density lipoprotein binding protein"/>
    <property type="match status" value="1"/>
</dbReference>
<dbReference type="Gene3D" id="3.30.1370.10">
    <property type="entry name" value="K Homology domain, type 1"/>
    <property type="match status" value="14"/>
</dbReference>
<dbReference type="CDD" id="cd22413">
    <property type="entry name" value="KH-I_Vigilin_rpt10"/>
    <property type="match status" value="1"/>
</dbReference>
<dbReference type="FunFam" id="3.30.1370.10:FF:000033">
    <property type="entry name" value="vigilin isoform X1"/>
    <property type="match status" value="1"/>
</dbReference>
<protein>
    <recommendedName>
        <fullName evidence="16">Vigilin</fullName>
    </recommendedName>
    <alternativeName>
        <fullName evidence="18">High density lipoprotein-binding protein</fullName>
    </alternativeName>
</protein>
<evidence type="ECO:0000256" key="6">
    <source>
        <dbReference type="ARBA" id="ARBA00022553"/>
    </source>
</evidence>
<accession>A0A6G0HIS7</accession>